<gene>
    <name evidence="4" type="ORF">DY000_02049376</name>
</gene>
<comment type="similarity">
    <text evidence="1">Belongs to the UDP-glycosyltransferase family.</text>
</comment>
<evidence type="ECO:0000256" key="2">
    <source>
        <dbReference type="ARBA" id="ARBA00022676"/>
    </source>
</evidence>
<dbReference type="PROSITE" id="PS00375">
    <property type="entry name" value="UDPGT"/>
    <property type="match status" value="1"/>
</dbReference>
<evidence type="ECO:0008006" key="6">
    <source>
        <dbReference type="Google" id="ProtNLM"/>
    </source>
</evidence>
<keyword evidence="5" id="KW-1185">Reference proteome</keyword>
<dbReference type="PANTHER" id="PTHR48048">
    <property type="entry name" value="GLYCOSYLTRANSFERASE"/>
    <property type="match status" value="1"/>
</dbReference>
<evidence type="ECO:0000313" key="5">
    <source>
        <dbReference type="Proteomes" id="UP000266723"/>
    </source>
</evidence>
<evidence type="ECO:0000256" key="1">
    <source>
        <dbReference type="ARBA" id="ARBA00009995"/>
    </source>
</evidence>
<keyword evidence="2" id="KW-0328">Glycosyltransferase</keyword>
<dbReference type="InterPro" id="IPR035595">
    <property type="entry name" value="UDP_glycos_trans_CS"/>
</dbReference>
<evidence type="ECO:0000313" key="4">
    <source>
        <dbReference type="EMBL" id="KAF3606407.1"/>
    </source>
</evidence>
<dbReference type="InterPro" id="IPR050481">
    <property type="entry name" value="UDP-glycosyltransf_plant"/>
</dbReference>
<dbReference type="PANTHER" id="PTHR48048:SF45">
    <property type="entry name" value="GLYCOSYLTRANSFERASE"/>
    <property type="match status" value="1"/>
</dbReference>
<dbReference type="SUPFAM" id="SSF53756">
    <property type="entry name" value="UDP-Glycosyltransferase/glycogen phosphorylase"/>
    <property type="match status" value="1"/>
</dbReference>
<name>A0ABQ7EST4_BRACR</name>
<reference evidence="4 5" key="1">
    <citation type="journal article" date="2020" name="BMC Genomics">
        <title>Intraspecific diversification of the crop wild relative Brassica cretica Lam. using demographic model selection.</title>
        <authorList>
            <person name="Kioukis A."/>
            <person name="Michalopoulou V.A."/>
            <person name="Briers L."/>
            <person name="Pirintsos S."/>
            <person name="Studholme D.J."/>
            <person name="Pavlidis P."/>
            <person name="Sarris P.F."/>
        </authorList>
    </citation>
    <scope>NUCLEOTIDE SEQUENCE [LARGE SCALE GENOMIC DNA]</scope>
    <source>
        <strain evidence="5">cv. PFS-1207/04</strain>
    </source>
</reference>
<dbReference type="EMBL" id="QGKV02000297">
    <property type="protein sequence ID" value="KAF3606407.1"/>
    <property type="molecule type" value="Genomic_DNA"/>
</dbReference>
<dbReference type="InterPro" id="IPR002213">
    <property type="entry name" value="UDP_glucos_trans"/>
</dbReference>
<comment type="caution">
    <text evidence="4">The sequence shown here is derived from an EMBL/GenBank/DDBJ whole genome shotgun (WGS) entry which is preliminary data.</text>
</comment>
<organism evidence="4 5">
    <name type="scientific">Brassica cretica</name>
    <name type="common">Mustard</name>
    <dbReference type="NCBI Taxonomy" id="69181"/>
    <lineage>
        <taxon>Eukaryota</taxon>
        <taxon>Viridiplantae</taxon>
        <taxon>Streptophyta</taxon>
        <taxon>Embryophyta</taxon>
        <taxon>Tracheophyta</taxon>
        <taxon>Spermatophyta</taxon>
        <taxon>Magnoliopsida</taxon>
        <taxon>eudicotyledons</taxon>
        <taxon>Gunneridae</taxon>
        <taxon>Pentapetalae</taxon>
        <taxon>rosids</taxon>
        <taxon>malvids</taxon>
        <taxon>Brassicales</taxon>
        <taxon>Brassicaceae</taxon>
        <taxon>Brassiceae</taxon>
        <taxon>Brassica</taxon>
    </lineage>
</organism>
<dbReference type="Proteomes" id="UP000266723">
    <property type="component" value="Unassembled WGS sequence"/>
</dbReference>
<protein>
    <recommendedName>
        <fullName evidence="6">UDP-glycosyltransferases domain-containing protein</fullName>
    </recommendedName>
</protein>
<proteinExistence type="inferred from homology"/>
<keyword evidence="3" id="KW-0808">Transferase</keyword>
<sequence>MKIELVFIPSPGINNVRATAAMVKLLVNSDDRLSVTLVVIPERFSPGGTSSVYPESESRLRYYHLHAGDQSTHDQDQTYMSYIESQKPHVRNAVSKLAHEVSTHPESPRRLAGMVVEFFCTPMIDVADEFGLPAYTYFTSNASYLGLMFHVQHLHDQEHFDVTKLRDSDAELDVPSLTRPLPATCLPSVMLSKDWFPNLLRRARILRGTKGILVNSVAEIEPQALKFFSGWNGTPPLYAVGPILDLQTDSGDEKRREILRWLDEQPPRSVLFLCFGRMGGFSEKQAREMAVALERSGHRFLWSLRRAAPAEKIMTGAPPGEFTNLDAVLPEGFLDRTAKIGKIITWAPQVTVLAHPAVGGFVTHCGWNSILESLWFGVPIAAWPIYAEQQFNAFRMVEEVGVTAEIRKDYRRDNLLGESEMVTAEEIERGINCVMEQDSEMRKRVKEMSDKFHIAPMDGGSSTHAMRNSLGIVLLDILEESNSATELLRSRGHMTRCFRGARSSFGSSSFCIRYRTRCHYWRTATCRSFVYHELVSRFVSSSLGFRELDSSRDFCVAFGRTEKPLIMTLSSLFFNEKFSSLVLSKPSASSVLNGTSVLVNEFNIVIVIEELEDRYEMVYHQLEILLGYVRDGREPLPSNTGLYLALLS</sequence>
<dbReference type="Gene3D" id="3.40.50.2000">
    <property type="entry name" value="Glycogen Phosphorylase B"/>
    <property type="match status" value="2"/>
</dbReference>
<dbReference type="CDD" id="cd03784">
    <property type="entry name" value="GT1_Gtf-like"/>
    <property type="match status" value="1"/>
</dbReference>
<evidence type="ECO:0000256" key="3">
    <source>
        <dbReference type="ARBA" id="ARBA00022679"/>
    </source>
</evidence>
<dbReference type="Pfam" id="PF00201">
    <property type="entry name" value="UDPGT"/>
    <property type="match status" value="1"/>
</dbReference>
<accession>A0ABQ7EST4</accession>